<dbReference type="PROSITE" id="PS51195">
    <property type="entry name" value="Q_MOTIF"/>
    <property type="match status" value="1"/>
</dbReference>
<evidence type="ECO:0000259" key="13">
    <source>
        <dbReference type="PROSITE" id="PS51192"/>
    </source>
</evidence>
<evidence type="ECO:0000256" key="1">
    <source>
        <dbReference type="ARBA" id="ARBA00012552"/>
    </source>
</evidence>
<dbReference type="EC" id="3.6.4.13" evidence="1"/>
<protein>
    <recommendedName>
        <fullName evidence="9">DEAD-box ATP-dependent RNA helicase RhpA</fullName>
        <ecNumber evidence="1">3.6.4.13</ecNumber>
    </recommendedName>
</protein>
<keyword evidence="17" id="KW-1185">Reference proteome</keyword>
<comment type="similarity">
    <text evidence="7 11">Belongs to the DEAD box helicase family.</text>
</comment>
<name>A0A286D1X4_9GAMM</name>
<dbReference type="InterPro" id="IPR014014">
    <property type="entry name" value="RNA_helicase_DEAD_Q_motif"/>
</dbReference>
<reference evidence="16 17" key="1">
    <citation type="submission" date="2017-09" db="EMBL/GenBank/DDBJ databases">
        <authorList>
            <person name="Ehlers B."/>
            <person name="Leendertz F.H."/>
        </authorList>
    </citation>
    <scope>NUCLEOTIDE SEQUENCE [LARGE SCALE GENOMIC DNA]</scope>
    <source>
        <strain evidence="16 17">CGMCC 1.10978</strain>
    </source>
</reference>
<keyword evidence="2" id="KW-0963">Cytoplasm</keyword>
<dbReference type="GO" id="GO:0042255">
    <property type="term" value="P:ribosome assembly"/>
    <property type="evidence" value="ECO:0007669"/>
    <property type="project" value="UniProtKB-ARBA"/>
</dbReference>
<feature type="domain" description="Helicase C-terminal" evidence="14">
    <location>
        <begin position="242"/>
        <end position="387"/>
    </location>
</feature>
<dbReference type="SMART" id="SM00490">
    <property type="entry name" value="HELICc"/>
    <property type="match status" value="1"/>
</dbReference>
<dbReference type="InterPro" id="IPR001650">
    <property type="entry name" value="Helicase_C-like"/>
</dbReference>
<evidence type="ECO:0000256" key="2">
    <source>
        <dbReference type="ARBA" id="ARBA00022490"/>
    </source>
</evidence>
<feature type="short sequence motif" description="Q motif" evidence="10">
    <location>
        <begin position="1"/>
        <end position="29"/>
    </location>
</feature>
<dbReference type="OrthoDB" id="9805696at2"/>
<dbReference type="InterPro" id="IPR044742">
    <property type="entry name" value="DEAD/DEAH_RhlB"/>
</dbReference>
<dbReference type="Proteomes" id="UP000219374">
    <property type="component" value="Unassembled WGS sequence"/>
</dbReference>
<dbReference type="GO" id="GO:0003724">
    <property type="term" value="F:RNA helicase activity"/>
    <property type="evidence" value="ECO:0007669"/>
    <property type="project" value="UniProtKB-EC"/>
</dbReference>
<gene>
    <name evidence="16" type="ORF">SAMN06296416_1022</name>
</gene>
<organism evidence="16 17">
    <name type="scientific">Pseudoxanthomonas wuyuanensis</name>
    <dbReference type="NCBI Taxonomy" id="1073196"/>
    <lineage>
        <taxon>Bacteria</taxon>
        <taxon>Pseudomonadati</taxon>
        <taxon>Pseudomonadota</taxon>
        <taxon>Gammaproteobacteria</taxon>
        <taxon>Lysobacterales</taxon>
        <taxon>Lysobacteraceae</taxon>
        <taxon>Pseudoxanthomonas</taxon>
    </lineage>
</organism>
<feature type="compositionally biased region" description="Basic residues" evidence="12">
    <location>
        <begin position="422"/>
        <end position="431"/>
    </location>
</feature>
<feature type="region of interest" description="Disordered" evidence="12">
    <location>
        <begin position="384"/>
        <end position="460"/>
    </location>
</feature>
<evidence type="ECO:0000256" key="9">
    <source>
        <dbReference type="ARBA" id="ARBA00074363"/>
    </source>
</evidence>
<evidence type="ECO:0000256" key="7">
    <source>
        <dbReference type="ARBA" id="ARBA00038437"/>
    </source>
</evidence>
<dbReference type="GO" id="GO:0005829">
    <property type="term" value="C:cytosol"/>
    <property type="evidence" value="ECO:0007669"/>
    <property type="project" value="TreeGrafter"/>
</dbReference>
<dbReference type="PROSITE" id="PS00039">
    <property type="entry name" value="DEAD_ATP_HELICASE"/>
    <property type="match status" value="1"/>
</dbReference>
<dbReference type="SMART" id="SM00487">
    <property type="entry name" value="DEXDc"/>
    <property type="match status" value="1"/>
</dbReference>
<keyword evidence="3 11" id="KW-0547">Nucleotide-binding</keyword>
<evidence type="ECO:0000256" key="12">
    <source>
        <dbReference type="SAM" id="MobiDB-lite"/>
    </source>
</evidence>
<dbReference type="InterPro" id="IPR027417">
    <property type="entry name" value="P-loop_NTPase"/>
</dbReference>
<evidence type="ECO:0000256" key="11">
    <source>
        <dbReference type="RuleBase" id="RU000492"/>
    </source>
</evidence>
<evidence type="ECO:0000256" key="10">
    <source>
        <dbReference type="PROSITE-ProRule" id="PRU00552"/>
    </source>
</evidence>
<proteinExistence type="inferred from homology"/>
<dbReference type="PROSITE" id="PS51192">
    <property type="entry name" value="HELICASE_ATP_BIND_1"/>
    <property type="match status" value="1"/>
</dbReference>
<dbReference type="Gene3D" id="3.40.50.300">
    <property type="entry name" value="P-loop containing nucleotide triphosphate hydrolases"/>
    <property type="match status" value="2"/>
</dbReference>
<evidence type="ECO:0000259" key="14">
    <source>
        <dbReference type="PROSITE" id="PS51194"/>
    </source>
</evidence>
<evidence type="ECO:0000256" key="8">
    <source>
        <dbReference type="ARBA" id="ARBA00047984"/>
    </source>
</evidence>
<feature type="domain" description="DEAD-box RNA helicase Q" evidence="15">
    <location>
        <begin position="1"/>
        <end position="29"/>
    </location>
</feature>
<dbReference type="InterPro" id="IPR011545">
    <property type="entry name" value="DEAD/DEAH_box_helicase_dom"/>
</dbReference>
<dbReference type="PROSITE" id="PS51194">
    <property type="entry name" value="HELICASE_CTER"/>
    <property type="match status" value="1"/>
</dbReference>
<dbReference type="RefSeq" id="WP_097120808.1">
    <property type="nucleotide sequence ID" value="NZ_OCND01000002.1"/>
</dbReference>
<dbReference type="FunFam" id="3.40.50.300:FF:000468">
    <property type="entry name" value="ATP-dependent RNA helicase RhlE"/>
    <property type="match status" value="1"/>
</dbReference>
<keyword evidence="6 11" id="KW-0067">ATP-binding</keyword>
<comment type="catalytic activity">
    <reaction evidence="8">
        <text>ATP + H2O = ADP + phosphate + H(+)</text>
        <dbReference type="Rhea" id="RHEA:13065"/>
        <dbReference type="ChEBI" id="CHEBI:15377"/>
        <dbReference type="ChEBI" id="CHEBI:15378"/>
        <dbReference type="ChEBI" id="CHEBI:30616"/>
        <dbReference type="ChEBI" id="CHEBI:43474"/>
        <dbReference type="ChEBI" id="CHEBI:456216"/>
        <dbReference type="EC" id="3.6.4.13"/>
    </reaction>
</comment>
<dbReference type="Pfam" id="PF00270">
    <property type="entry name" value="DEAD"/>
    <property type="match status" value="1"/>
</dbReference>
<dbReference type="InterPro" id="IPR050079">
    <property type="entry name" value="DEAD_box_RNA_helicase"/>
</dbReference>
<dbReference type="PANTHER" id="PTHR47959">
    <property type="entry name" value="ATP-DEPENDENT RNA HELICASE RHLE-RELATED"/>
    <property type="match status" value="1"/>
</dbReference>
<dbReference type="AlphaFoldDB" id="A0A286D1X4"/>
<evidence type="ECO:0000256" key="3">
    <source>
        <dbReference type="ARBA" id="ARBA00022741"/>
    </source>
</evidence>
<evidence type="ECO:0000259" key="15">
    <source>
        <dbReference type="PROSITE" id="PS51195"/>
    </source>
</evidence>
<dbReference type="Pfam" id="PF00271">
    <property type="entry name" value="Helicase_C"/>
    <property type="match status" value="1"/>
</dbReference>
<dbReference type="EMBL" id="OCND01000002">
    <property type="protein sequence ID" value="SOD52629.1"/>
    <property type="molecule type" value="Genomic_DNA"/>
</dbReference>
<dbReference type="SUPFAM" id="SSF52540">
    <property type="entry name" value="P-loop containing nucleoside triphosphate hydrolases"/>
    <property type="match status" value="1"/>
</dbReference>
<feature type="compositionally biased region" description="Gly residues" evidence="12">
    <location>
        <begin position="442"/>
        <end position="460"/>
    </location>
</feature>
<evidence type="ECO:0000256" key="5">
    <source>
        <dbReference type="ARBA" id="ARBA00022806"/>
    </source>
</evidence>
<dbReference type="PANTHER" id="PTHR47959:SF13">
    <property type="entry name" value="ATP-DEPENDENT RNA HELICASE RHLE"/>
    <property type="match status" value="1"/>
</dbReference>
<feature type="domain" description="Helicase ATP-binding" evidence="13">
    <location>
        <begin position="32"/>
        <end position="216"/>
    </location>
</feature>
<dbReference type="CDD" id="cd18787">
    <property type="entry name" value="SF2_C_DEAD"/>
    <property type="match status" value="1"/>
</dbReference>
<sequence>MSFENLGLVPALLRALNDEGYTQPTPIQTQAIPLALEGHDLLAGAQTGTGKTAAFGLPLIQHLATSPQEVSRSGPRKPRALILAPTRELAVQVHDSLRGYGKYLRIPSTTIYGGAGMGPQLDALRRGVDLLVATPGRLIDHIDRRSVDLSGIEILVLDEADRMLDMGFLPAIKRILAKLPRPGAVGNGRQTLLFSATFEESIKQLALEFMHNPQQIQVTPSNTVADTIQHRVHPVDGNRKRDLLLHLLAADSRVQTLVFGRTKHGCDKLTKFLEQSGVKAAAIHGNKSQGARLRALKDFKGGRINVLVATDIAARGIDIDQLPRVINYDLPMVAEDYVHRIGRTGRAGAQGEAISIVAQDEAKLLRAIVRMLKREVEIRDVPGFEPQTPIRWGNNNPAGERPAGNQAPRKHARRPHADAPRHAHAGPKKHGGQRDGARKPGGFAGRQGNGGGGGPRRSAS</sequence>
<accession>A0A286D1X4</accession>
<evidence type="ECO:0000313" key="16">
    <source>
        <dbReference type="EMBL" id="SOD52629.1"/>
    </source>
</evidence>
<keyword evidence="5 11" id="KW-0347">Helicase</keyword>
<dbReference type="InterPro" id="IPR000629">
    <property type="entry name" value="RNA-helicase_DEAD-box_CS"/>
</dbReference>
<evidence type="ECO:0000256" key="4">
    <source>
        <dbReference type="ARBA" id="ARBA00022801"/>
    </source>
</evidence>
<evidence type="ECO:0000256" key="6">
    <source>
        <dbReference type="ARBA" id="ARBA00022840"/>
    </source>
</evidence>
<dbReference type="GO" id="GO:0005524">
    <property type="term" value="F:ATP binding"/>
    <property type="evidence" value="ECO:0007669"/>
    <property type="project" value="UniProtKB-KW"/>
</dbReference>
<dbReference type="CDD" id="cd00268">
    <property type="entry name" value="DEADc"/>
    <property type="match status" value="1"/>
</dbReference>
<dbReference type="GO" id="GO:0009266">
    <property type="term" value="P:response to temperature stimulus"/>
    <property type="evidence" value="ECO:0007669"/>
    <property type="project" value="UniProtKB-ARBA"/>
</dbReference>
<dbReference type="GO" id="GO:0016787">
    <property type="term" value="F:hydrolase activity"/>
    <property type="evidence" value="ECO:0007669"/>
    <property type="project" value="UniProtKB-KW"/>
</dbReference>
<dbReference type="GO" id="GO:0003676">
    <property type="term" value="F:nucleic acid binding"/>
    <property type="evidence" value="ECO:0007669"/>
    <property type="project" value="InterPro"/>
</dbReference>
<evidence type="ECO:0000313" key="17">
    <source>
        <dbReference type="Proteomes" id="UP000219374"/>
    </source>
</evidence>
<dbReference type="InterPro" id="IPR014001">
    <property type="entry name" value="Helicase_ATP-bd"/>
</dbReference>
<keyword evidence="4 11" id="KW-0378">Hydrolase</keyword>
<dbReference type="FunFam" id="3.40.50.300:FF:000108">
    <property type="entry name" value="ATP-dependent RNA helicase RhlE"/>
    <property type="match status" value="1"/>
</dbReference>